<name>A0A7J5TXJ2_9BACT</name>
<organism evidence="5 6">
    <name type="scientific">Rudanella paleaurantiibacter</name>
    <dbReference type="NCBI Taxonomy" id="2614655"/>
    <lineage>
        <taxon>Bacteria</taxon>
        <taxon>Pseudomonadati</taxon>
        <taxon>Bacteroidota</taxon>
        <taxon>Cytophagia</taxon>
        <taxon>Cytophagales</taxon>
        <taxon>Cytophagaceae</taxon>
        <taxon>Rudanella</taxon>
    </lineage>
</organism>
<comment type="caution">
    <text evidence="5">The sequence shown here is derived from an EMBL/GenBank/DDBJ whole genome shotgun (WGS) entry which is preliminary data.</text>
</comment>
<dbReference type="AlphaFoldDB" id="A0A7J5TXJ2"/>
<comment type="catalytic activity">
    <reaction evidence="4">
        <text>O-phospho-L-tyrosyl-[protein] + H2O = L-tyrosyl-[protein] + phosphate</text>
        <dbReference type="Rhea" id="RHEA:10684"/>
        <dbReference type="Rhea" id="RHEA-COMP:10136"/>
        <dbReference type="Rhea" id="RHEA-COMP:20101"/>
        <dbReference type="ChEBI" id="CHEBI:15377"/>
        <dbReference type="ChEBI" id="CHEBI:43474"/>
        <dbReference type="ChEBI" id="CHEBI:46858"/>
        <dbReference type="ChEBI" id="CHEBI:61978"/>
        <dbReference type="EC" id="3.1.3.48"/>
    </reaction>
</comment>
<proteinExistence type="inferred from homology"/>
<reference evidence="5 6" key="1">
    <citation type="submission" date="2019-10" db="EMBL/GenBank/DDBJ databases">
        <title>Rudanella paleaurantiibacter sp. nov., isolated from sludge.</title>
        <authorList>
            <person name="Xu S.Q."/>
        </authorList>
    </citation>
    <scope>NUCLEOTIDE SEQUENCE [LARGE SCALE GENOMIC DNA]</scope>
    <source>
        <strain evidence="5 6">HX-22-17</strain>
    </source>
</reference>
<dbReference type="Gene3D" id="3.20.20.140">
    <property type="entry name" value="Metal-dependent hydrolases"/>
    <property type="match status" value="1"/>
</dbReference>
<dbReference type="GO" id="GO:0004725">
    <property type="term" value="F:protein tyrosine phosphatase activity"/>
    <property type="evidence" value="ECO:0007669"/>
    <property type="project" value="UniProtKB-EC"/>
</dbReference>
<comment type="similarity">
    <text evidence="1">Belongs to the metallo-dependent hydrolases superfamily. CpsB/CapC family.</text>
</comment>
<keyword evidence="3" id="KW-0378">Hydrolase</keyword>
<keyword evidence="6" id="KW-1185">Reference proteome</keyword>
<protein>
    <recommendedName>
        <fullName evidence="2">protein-tyrosine-phosphatase</fullName>
        <ecNumber evidence="2">3.1.3.48</ecNumber>
    </recommendedName>
</protein>
<dbReference type="InterPro" id="IPR016667">
    <property type="entry name" value="Caps_polysacc_synth_CpsB/CapC"/>
</dbReference>
<evidence type="ECO:0000313" key="6">
    <source>
        <dbReference type="Proteomes" id="UP000488299"/>
    </source>
</evidence>
<evidence type="ECO:0000256" key="3">
    <source>
        <dbReference type="ARBA" id="ARBA00022801"/>
    </source>
</evidence>
<evidence type="ECO:0000256" key="4">
    <source>
        <dbReference type="ARBA" id="ARBA00051722"/>
    </source>
</evidence>
<gene>
    <name evidence="5" type="ORF">F5984_15965</name>
</gene>
<accession>A0A7J5TXJ2</accession>
<dbReference type="GO" id="GO:0030145">
    <property type="term" value="F:manganese ion binding"/>
    <property type="evidence" value="ECO:0007669"/>
    <property type="project" value="InterPro"/>
</dbReference>
<sequence length="181" mass="21054">MHRFYGATPEQIRTAAHTLQHRLLDEGLMVYIDTAAQYYIDDGFLTMLDNRSELLPFGTYIDAPRSLVLIETSLISFPDTWYDVTDMLNARGLMPVLAHPERYIYLQNNRDWVRLLRNRGTLFKLDMSSLLGRHGQTARQMAEWMIEQGHISFIGADVLNEQHLRMLREALASPFGQRLRK</sequence>
<dbReference type="PANTHER" id="PTHR39181">
    <property type="entry name" value="TYROSINE-PROTEIN PHOSPHATASE YWQE"/>
    <property type="match status" value="1"/>
</dbReference>
<evidence type="ECO:0000256" key="1">
    <source>
        <dbReference type="ARBA" id="ARBA00005750"/>
    </source>
</evidence>
<dbReference type="EMBL" id="WELI01000006">
    <property type="protein sequence ID" value="KAB7729143.1"/>
    <property type="molecule type" value="Genomic_DNA"/>
</dbReference>
<evidence type="ECO:0000256" key="2">
    <source>
        <dbReference type="ARBA" id="ARBA00013064"/>
    </source>
</evidence>
<dbReference type="PANTHER" id="PTHR39181:SF1">
    <property type="entry name" value="TYROSINE-PROTEIN PHOSPHATASE YWQE"/>
    <property type="match status" value="1"/>
</dbReference>
<evidence type="ECO:0000313" key="5">
    <source>
        <dbReference type="EMBL" id="KAB7729143.1"/>
    </source>
</evidence>
<dbReference type="Pfam" id="PF19567">
    <property type="entry name" value="CpsB_CapC"/>
    <property type="match status" value="1"/>
</dbReference>
<dbReference type="EC" id="3.1.3.48" evidence="2"/>
<dbReference type="Proteomes" id="UP000488299">
    <property type="component" value="Unassembled WGS sequence"/>
</dbReference>